<proteinExistence type="inferred from homology"/>
<dbReference type="STRING" id="27342.A0A0H2S1T8"/>
<gene>
    <name evidence="3" type="ORF">SCHPADRAFT_900207</name>
</gene>
<dbReference type="PANTHER" id="PTHR31121">
    <property type="entry name" value="ALPHA-1,2 MANNOSYLTRANSFERASE KTR1"/>
    <property type="match status" value="1"/>
</dbReference>
<organism evidence="3 4">
    <name type="scientific">Schizopora paradoxa</name>
    <dbReference type="NCBI Taxonomy" id="27342"/>
    <lineage>
        <taxon>Eukaryota</taxon>
        <taxon>Fungi</taxon>
        <taxon>Dikarya</taxon>
        <taxon>Basidiomycota</taxon>
        <taxon>Agaricomycotina</taxon>
        <taxon>Agaricomycetes</taxon>
        <taxon>Hymenochaetales</taxon>
        <taxon>Schizoporaceae</taxon>
        <taxon>Schizopora</taxon>
    </lineage>
</organism>
<keyword evidence="4" id="KW-1185">Reference proteome</keyword>
<dbReference type="InterPro" id="IPR002685">
    <property type="entry name" value="Glyco_trans_15"/>
</dbReference>
<keyword evidence="2 3" id="KW-0808">Transferase</keyword>
<comment type="similarity">
    <text evidence="1">Belongs to the glycosyltransferase 15 family.</text>
</comment>
<dbReference type="EMBL" id="KQ085900">
    <property type="protein sequence ID" value="KLO17832.1"/>
    <property type="molecule type" value="Genomic_DNA"/>
</dbReference>
<accession>A0A0H2S1T8</accession>
<dbReference type="OrthoDB" id="439943at2759"/>
<evidence type="ECO:0000256" key="2">
    <source>
        <dbReference type="ARBA" id="ARBA00022679"/>
    </source>
</evidence>
<dbReference type="GO" id="GO:0005794">
    <property type="term" value="C:Golgi apparatus"/>
    <property type="evidence" value="ECO:0007669"/>
    <property type="project" value="TreeGrafter"/>
</dbReference>
<dbReference type="InParanoid" id="A0A0H2S1T8"/>
<evidence type="ECO:0000256" key="1">
    <source>
        <dbReference type="ARBA" id="ARBA00007677"/>
    </source>
</evidence>
<evidence type="ECO:0000313" key="3">
    <source>
        <dbReference type="EMBL" id="KLO17832.1"/>
    </source>
</evidence>
<name>A0A0H2S1T8_9AGAM</name>
<dbReference type="GO" id="GO:0006487">
    <property type="term" value="P:protein N-linked glycosylation"/>
    <property type="evidence" value="ECO:0007669"/>
    <property type="project" value="TreeGrafter"/>
</dbReference>
<dbReference type="GO" id="GO:0016020">
    <property type="term" value="C:membrane"/>
    <property type="evidence" value="ECO:0007669"/>
    <property type="project" value="InterPro"/>
</dbReference>
<dbReference type="SUPFAM" id="SSF53448">
    <property type="entry name" value="Nucleotide-diphospho-sugar transferases"/>
    <property type="match status" value="1"/>
</dbReference>
<dbReference type="GO" id="GO:0000032">
    <property type="term" value="P:cell wall mannoprotein biosynthetic process"/>
    <property type="evidence" value="ECO:0007669"/>
    <property type="project" value="TreeGrafter"/>
</dbReference>
<sequence>MKSWTRKLNTPTSRKVFLCLFVLFALHTLIQNFFFTTTEYLGDYNAVILYLASESRQAELNHSLTDLYHNVKTRPWPILLMYADDLDEESKRSGMVDELHESLDGDEQARREFVDRIEWVRLDDWKLPDNMPHDKAEVNPVFEYAWPGYHMMCNFFATQIFHLPRLMNVTYYMRLDTDSYIHDPLCYDPFERFHRHKLTYAFNTRTSDPSWVTYGLWDLLDDYARAHPEVEANLNANNWEWVENREKGKMIDKDFPTYYNNFEIVKIEAFRRPEITAWLEEIQKDPLRIYKYRWGDAPIRYATVQMFLDVEKEVEDFCGIAYYHNGERQTCSCVDD</sequence>
<dbReference type="Proteomes" id="UP000053477">
    <property type="component" value="Unassembled WGS sequence"/>
</dbReference>
<reference evidence="3 4" key="1">
    <citation type="submission" date="2015-04" db="EMBL/GenBank/DDBJ databases">
        <title>Complete genome sequence of Schizopora paradoxa KUC8140, a cosmopolitan wood degrader in East Asia.</title>
        <authorList>
            <consortium name="DOE Joint Genome Institute"/>
            <person name="Min B."/>
            <person name="Park H."/>
            <person name="Jang Y."/>
            <person name="Kim J.-J."/>
            <person name="Kim K.H."/>
            <person name="Pangilinan J."/>
            <person name="Lipzen A."/>
            <person name="Riley R."/>
            <person name="Grigoriev I.V."/>
            <person name="Spatafora J.W."/>
            <person name="Choi I.-G."/>
        </authorList>
    </citation>
    <scope>NUCLEOTIDE SEQUENCE [LARGE SCALE GENOMIC DNA]</scope>
    <source>
        <strain evidence="3 4">KUC8140</strain>
    </source>
</reference>
<dbReference type="GO" id="GO:0000026">
    <property type="term" value="F:alpha-1,2-mannosyltransferase activity"/>
    <property type="evidence" value="ECO:0007669"/>
    <property type="project" value="TreeGrafter"/>
</dbReference>
<dbReference type="PANTHER" id="PTHR31121:SF6">
    <property type="entry name" value="ALPHA-1,2 MANNOSYLTRANSFERASE KTR1"/>
    <property type="match status" value="1"/>
</dbReference>
<dbReference type="Gene3D" id="3.90.550.10">
    <property type="entry name" value="Spore Coat Polysaccharide Biosynthesis Protein SpsA, Chain A"/>
    <property type="match status" value="1"/>
</dbReference>
<dbReference type="Pfam" id="PF01793">
    <property type="entry name" value="Glyco_transf_15"/>
    <property type="match status" value="1"/>
</dbReference>
<evidence type="ECO:0000313" key="4">
    <source>
        <dbReference type="Proteomes" id="UP000053477"/>
    </source>
</evidence>
<dbReference type="AlphaFoldDB" id="A0A0H2S1T8"/>
<protein>
    <submittedName>
        <fullName evidence="3">Nucleotide-diphospho-sugar transferase</fullName>
    </submittedName>
</protein>
<dbReference type="InterPro" id="IPR029044">
    <property type="entry name" value="Nucleotide-diphossugar_trans"/>
</dbReference>